<dbReference type="Pfam" id="PF02181">
    <property type="entry name" value="FH2"/>
    <property type="match status" value="1"/>
</dbReference>
<gene>
    <name evidence="2" type="ORF">MNEG_16180</name>
</gene>
<sequence length="215" mass="22797">MHCSLPKTPPPKAAADAILSLDRTAFESAEDVSTLMQCLPSEDERSTLQAYVASGKPVEVLSEAERFVLSLMAAPRAATRLRAFSMRFVMAEKHAEAAAVFTDHAKAARELVNSRTLRLALSVALAAGNFLNHGSRLGAAAGFRLKSLNKLADSRSGDGKSTLLQAVAREVCARLRAEDGKGEGSEVGLLVDELPHVVSSRLKSSLQEAGEGLGQ</sequence>
<dbReference type="PANTHER" id="PTHR45725:SF1">
    <property type="entry name" value="DISHEVELLED ASSOCIATED ACTIVATOR OF MORPHOGENESIS, ISOFORM D"/>
    <property type="match status" value="1"/>
</dbReference>
<dbReference type="InterPro" id="IPR042201">
    <property type="entry name" value="FH2_Formin_sf"/>
</dbReference>
<organism evidence="2 3">
    <name type="scientific">Monoraphidium neglectum</name>
    <dbReference type="NCBI Taxonomy" id="145388"/>
    <lineage>
        <taxon>Eukaryota</taxon>
        <taxon>Viridiplantae</taxon>
        <taxon>Chlorophyta</taxon>
        <taxon>core chlorophytes</taxon>
        <taxon>Chlorophyceae</taxon>
        <taxon>CS clade</taxon>
        <taxon>Sphaeropleales</taxon>
        <taxon>Selenastraceae</taxon>
        <taxon>Monoraphidium</taxon>
    </lineage>
</organism>
<dbReference type="PROSITE" id="PS51444">
    <property type="entry name" value="FH2"/>
    <property type="match status" value="1"/>
</dbReference>
<feature type="non-terminal residue" evidence="2">
    <location>
        <position position="215"/>
    </location>
</feature>
<accession>A0A0D2K6G8</accession>
<dbReference type="InterPro" id="IPR051425">
    <property type="entry name" value="Formin_Homology"/>
</dbReference>
<evidence type="ECO:0000259" key="1">
    <source>
        <dbReference type="PROSITE" id="PS51444"/>
    </source>
</evidence>
<reference evidence="2 3" key="1">
    <citation type="journal article" date="2013" name="BMC Genomics">
        <title>Reconstruction of the lipid metabolism for the microalga Monoraphidium neglectum from its genome sequence reveals characteristics suitable for biofuel production.</title>
        <authorList>
            <person name="Bogen C."/>
            <person name="Al-Dilaimi A."/>
            <person name="Albersmeier A."/>
            <person name="Wichmann J."/>
            <person name="Grundmann M."/>
            <person name="Rupp O."/>
            <person name="Lauersen K.J."/>
            <person name="Blifernez-Klassen O."/>
            <person name="Kalinowski J."/>
            <person name="Goesmann A."/>
            <person name="Mussgnug J.H."/>
            <person name="Kruse O."/>
        </authorList>
    </citation>
    <scope>NUCLEOTIDE SEQUENCE [LARGE SCALE GENOMIC DNA]</scope>
    <source>
        <strain evidence="2 3">SAG 48.87</strain>
    </source>
</reference>
<dbReference type="PANTHER" id="PTHR45725">
    <property type="entry name" value="FORMIN HOMOLOGY 2 FAMILY MEMBER"/>
    <property type="match status" value="1"/>
</dbReference>
<protein>
    <submittedName>
        <fullName evidence="2">Formin-like protein 18</fullName>
    </submittedName>
</protein>
<evidence type="ECO:0000313" key="3">
    <source>
        <dbReference type="Proteomes" id="UP000054498"/>
    </source>
</evidence>
<dbReference type="EMBL" id="KK106292">
    <property type="protein sequence ID" value="KIY91783.1"/>
    <property type="molecule type" value="Genomic_DNA"/>
</dbReference>
<dbReference type="SUPFAM" id="SSF101447">
    <property type="entry name" value="Formin homology 2 domain (FH2 domain)"/>
    <property type="match status" value="1"/>
</dbReference>
<dbReference type="KEGG" id="mng:MNEG_16180"/>
<keyword evidence="3" id="KW-1185">Reference proteome</keyword>
<dbReference type="Gene3D" id="1.20.58.2220">
    <property type="entry name" value="Formin, FH2 domain"/>
    <property type="match status" value="1"/>
</dbReference>
<dbReference type="AlphaFoldDB" id="A0A0D2K6G8"/>
<dbReference type="STRING" id="145388.A0A0D2K6G8"/>
<dbReference type="GeneID" id="25733915"/>
<name>A0A0D2K6G8_9CHLO</name>
<proteinExistence type="predicted"/>
<evidence type="ECO:0000313" key="2">
    <source>
        <dbReference type="EMBL" id="KIY91783.1"/>
    </source>
</evidence>
<feature type="domain" description="FH2" evidence="1">
    <location>
        <begin position="1"/>
        <end position="215"/>
    </location>
</feature>
<dbReference type="InterPro" id="IPR015425">
    <property type="entry name" value="FH2_Formin"/>
</dbReference>
<dbReference type="OrthoDB" id="1668162at2759"/>
<dbReference type="Proteomes" id="UP000054498">
    <property type="component" value="Unassembled WGS sequence"/>
</dbReference>
<dbReference type="RefSeq" id="XP_013890803.1">
    <property type="nucleotide sequence ID" value="XM_014035349.1"/>
</dbReference>